<dbReference type="GO" id="GO:0004252">
    <property type="term" value="F:serine-type endopeptidase activity"/>
    <property type="evidence" value="ECO:0007669"/>
    <property type="project" value="InterPro"/>
</dbReference>
<dbReference type="Pfam" id="PF01694">
    <property type="entry name" value="Rhomboid"/>
    <property type="match status" value="1"/>
</dbReference>
<feature type="transmembrane region" description="Helical" evidence="11">
    <location>
        <begin position="288"/>
        <end position="307"/>
    </location>
</feature>
<reference evidence="14" key="1">
    <citation type="journal article" date="2011" name="Genome Res.">
        <title>Phylogeny-wide analysis of social amoeba genomes highlights ancient origins for complex intercellular communication.</title>
        <authorList>
            <person name="Heidel A.J."/>
            <person name="Lawal H.M."/>
            <person name="Felder M."/>
            <person name="Schilde C."/>
            <person name="Helps N.R."/>
            <person name="Tunggal B."/>
            <person name="Rivero F."/>
            <person name="John U."/>
            <person name="Schleicher M."/>
            <person name="Eichinger L."/>
            <person name="Platzer M."/>
            <person name="Noegel A.A."/>
            <person name="Schaap P."/>
            <person name="Gloeckner G."/>
        </authorList>
    </citation>
    <scope>NUCLEOTIDE SEQUENCE [LARGE SCALE GENOMIC DNA]</scope>
    <source>
        <strain evidence="14">SH3</strain>
    </source>
</reference>
<evidence type="ECO:0000313" key="13">
    <source>
        <dbReference type="EMBL" id="EGG25042.1"/>
    </source>
</evidence>
<dbReference type="InterPro" id="IPR002610">
    <property type="entry name" value="Peptidase_S54_rhomboid-like"/>
</dbReference>
<keyword evidence="14" id="KW-1185">Reference proteome</keyword>
<dbReference type="SUPFAM" id="SSF144091">
    <property type="entry name" value="Rhomboid-like"/>
    <property type="match status" value="1"/>
</dbReference>
<dbReference type="EC" id="3.4.21.105" evidence="4"/>
<keyword evidence="6 11" id="KW-0812">Transmembrane</keyword>
<proteinExistence type="inferred from homology"/>
<feature type="transmembrane region" description="Helical" evidence="11">
    <location>
        <begin position="264"/>
        <end position="282"/>
    </location>
</feature>
<keyword evidence="5 11" id="KW-0645">Protease</keyword>
<dbReference type="PANTHER" id="PTHR22936:SF69">
    <property type="entry name" value="RHOMBOID-LIKE PROTEIN"/>
    <property type="match status" value="1"/>
</dbReference>
<evidence type="ECO:0000256" key="8">
    <source>
        <dbReference type="ARBA" id="ARBA00022825"/>
    </source>
</evidence>
<dbReference type="Gene3D" id="1.20.1540.10">
    <property type="entry name" value="Rhomboid-like"/>
    <property type="match status" value="1"/>
</dbReference>
<comment type="similarity">
    <text evidence="3 11">Belongs to the peptidase S54 family.</text>
</comment>
<feature type="transmembrane region" description="Helical" evidence="11">
    <location>
        <begin position="209"/>
        <end position="226"/>
    </location>
</feature>
<evidence type="ECO:0000256" key="11">
    <source>
        <dbReference type="RuleBase" id="RU362115"/>
    </source>
</evidence>
<dbReference type="InterPro" id="IPR022764">
    <property type="entry name" value="Peptidase_S54_rhomboid_dom"/>
</dbReference>
<evidence type="ECO:0000256" key="7">
    <source>
        <dbReference type="ARBA" id="ARBA00022801"/>
    </source>
</evidence>
<evidence type="ECO:0000259" key="12">
    <source>
        <dbReference type="Pfam" id="PF01694"/>
    </source>
</evidence>
<organism evidence="13 14">
    <name type="scientific">Cavenderia fasciculata</name>
    <name type="common">Slime mold</name>
    <name type="synonym">Dictyostelium fasciculatum</name>
    <dbReference type="NCBI Taxonomy" id="261658"/>
    <lineage>
        <taxon>Eukaryota</taxon>
        <taxon>Amoebozoa</taxon>
        <taxon>Evosea</taxon>
        <taxon>Eumycetozoa</taxon>
        <taxon>Dictyostelia</taxon>
        <taxon>Acytosteliales</taxon>
        <taxon>Cavenderiaceae</taxon>
        <taxon>Cavenderia</taxon>
    </lineage>
</organism>
<dbReference type="PANTHER" id="PTHR22936">
    <property type="entry name" value="RHOMBOID-RELATED"/>
    <property type="match status" value="1"/>
</dbReference>
<feature type="domain" description="Peptidase S54 rhomboid" evidence="12">
    <location>
        <begin position="167"/>
        <end position="305"/>
    </location>
</feature>
<keyword evidence="9 11" id="KW-1133">Transmembrane helix</keyword>
<evidence type="ECO:0000256" key="1">
    <source>
        <dbReference type="ARBA" id="ARBA00000156"/>
    </source>
</evidence>
<feature type="transmembrane region" description="Helical" evidence="11">
    <location>
        <begin position="172"/>
        <end position="197"/>
    </location>
</feature>
<comment type="catalytic activity">
    <reaction evidence="1 11">
        <text>Cleaves type-1 transmembrane domains using a catalytic dyad composed of serine and histidine that are contributed by different transmembrane domains.</text>
        <dbReference type="EC" id="3.4.21.105"/>
    </reaction>
</comment>
<keyword evidence="7 11" id="KW-0378">Hydrolase</keyword>
<dbReference type="OrthoDB" id="418595at2759"/>
<dbReference type="GeneID" id="14877498"/>
<dbReference type="STRING" id="1054147.F4PH58"/>
<evidence type="ECO:0000256" key="3">
    <source>
        <dbReference type="ARBA" id="ARBA00009045"/>
    </source>
</evidence>
<keyword evidence="10 11" id="KW-0472">Membrane</keyword>
<dbReference type="AlphaFoldDB" id="F4PH58"/>
<dbReference type="EMBL" id="GL883006">
    <property type="protein sequence ID" value="EGG25042.1"/>
    <property type="molecule type" value="Genomic_DNA"/>
</dbReference>
<comment type="subcellular location">
    <subcellularLocation>
        <location evidence="2 11">Membrane</location>
        <topology evidence="2 11">Multi-pass membrane protein</topology>
    </subcellularLocation>
</comment>
<evidence type="ECO:0000256" key="2">
    <source>
        <dbReference type="ARBA" id="ARBA00004141"/>
    </source>
</evidence>
<evidence type="ECO:0000256" key="9">
    <source>
        <dbReference type="ARBA" id="ARBA00022989"/>
    </source>
</evidence>
<accession>F4PH58</accession>
<sequence>MDYNSTTIVPIIERIDEQDRVDQPQQHTININQNRNNNNINEIELYGKKQNGNYNRLESDGADTFLNEDKDELVRNKGVGYIALDGNVYYLEEENEMVARDRTYTRYAGYFLEYPTKQQIKGLVCSVSFWVFAISLFMLILEFVVYLVCHDNLFQLLYMVPDLVYRGQLHRLFFPLILHGGPMHLLGNSTFLLRICLIMEKRWGWKRTLFIYLATNFGSSLMIMATSDPYKASLGASGAILGFVGVIVFESLFAMKEFSKATRYNFLITTLYHLLIIIINSFGPQVSMAGHMGGFILGFLMAGGLFLQRKSARITMTVVTCIYLIIIIIVPICIAINK</sequence>
<dbReference type="Proteomes" id="UP000007797">
    <property type="component" value="Unassembled WGS sequence"/>
</dbReference>
<evidence type="ECO:0000256" key="4">
    <source>
        <dbReference type="ARBA" id="ARBA00013039"/>
    </source>
</evidence>
<dbReference type="KEGG" id="dfa:DFA_03288"/>
<feature type="transmembrane region" description="Helical" evidence="11">
    <location>
        <begin position="232"/>
        <end position="252"/>
    </location>
</feature>
<keyword evidence="8 11" id="KW-0720">Serine protease</keyword>
<comment type="function">
    <text evidence="11">Serine protease involved in intramembrane proteolysis.</text>
</comment>
<name>F4PH58_CACFS</name>
<feature type="transmembrane region" description="Helical" evidence="11">
    <location>
        <begin position="127"/>
        <end position="148"/>
    </location>
</feature>
<evidence type="ECO:0000256" key="6">
    <source>
        <dbReference type="ARBA" id="ARBA00022692"/>
    </source>
</evidence>
<dbReference type="GO" id="GO:0006508">
    <property type="term" value="P:proteolysis"/>
    <property type="evidence" value="ECO:0007669"/>
    <property type="project" value="UniProtKB-KW"/>
</dbReference>
<evidence type="ECO:0000256" key="10">
    <source>
        <dbReference type="ARBA" id="ARBA00023136"/>
    </source>
</evidence>
<dbReference type="InterPro" id="IPR035952">
    <property type="entry name" value="Rhomboid-like_sf"/>
</dbReference>
<dbReference type="RefSeq" id="XP_004362893.1">
    <property type="nucleotide sequence ID" value="XM_004362836.1"/>
</dbReference>
<evidence type="ECO:0000256" key="5">
    <source>
        <dbReference type="ARBA" id="ARBA00022670"/>
    </source>
</evidence>
<feature type="transmembrane region" description="Helical" evidence="11">
    <location>
        <begin position="314"/>
        <end position="337"/>
    </location>
</feature>
<protein>
    <recommendedName>
        <fullName evidence="4">rhomboid protease</fullName>
        <ecNumber evidence="4">3.4.21.105</ecNumber>
    </recommendedName>
</protein>
<gene>
    <name evidence="13" type="ORF">DFA_03288</name>
</gene>
<evidence type="ECO:0000313" key="14">
    <source>
        <dbReference type="Proteomes" id="UP000007797"/>
    </source>
</evidence>
<dbReference type="GO" id="GO:0016020">
    <property type="term" value="C:membrane"/>
    <property type="evidence" value="ECO:0007669"/>
    <property type="project" value="UniProtKB-SubCell"/>
</dbReference>